<name>A0A6P1M9P9_9BACT</name>
<dbReference type="EMBL" id="CP047593">
    <property type="protein sequence ID" value="QHI69793.1"/>
    <property type="molecule type" value="Genomic_DNA"/>
</dbReference>
<organism evidence="3 4">
    <name type="scientific">Tichowtungia aerotolerans</name>
    <dbReference type="NCBI Taxonomy" id="2697043"/>
    <lineage>
        <taxon>Bacteria</taxon>
        <taxon>Pseudomonadati</taxon>
        <taxon>Kiritimatiellota</taxon>
        <taxon>Tichowtungiia</taxon>
        <taxon>Tichowtungiales</taxon>
        <taxon>Tichowtungiaceae</taxon>
        <taxon>Tichowtungia</taxon>
    </lineage>
</organism>
<keyword evidence="4" id="KW-1185">Reference proteome</keyword>
<comment type="similarity">
    <text evidence="1">Belongs to the sodium:galactoside symporter (TC 2.A.2) family.</text>
</comment>
<feature type="transmembrane region" description="Helical" evidence="2">
    <location>
        <begin position="199"/>
        <end position="222"/>
    </location>
</feature>
<protein>
    <submittedName>
        <fullName evidence="3">MFS transporter</fullName>
    </submittedName>
</protein>
<dbReference type="AlphaFoldDB" id="A0A6P1M9P9"/>
<accession>A0A6P1M9P9</accession>
<keyword evidence="2" id="KW-0812">Transmembrane</keyword>
<feature type="transmembrane region" description="Helical" evidence="2">
    <location>
        <begin position="363"/>
        <end position="390"/>
    </location>
</feature>
<feature type="transmembrane region" description="Helical" evidence="2">
    <location>
        <begin position="256"/>
        <end position="275"/>
    </location>
</feature>
<sequence length="492" mass="54055">MNTKTPSTSQKLKLRDLWGYASGEGASSITMNGFSNFGMLFYTQIMGMSPELAGIALSIATVWDAVTDPLMGTISDRTVTRFGRRHPYMLVGGILLALSFLALWFVPESFRGEKALFGYLLCINILMKTAFTVFVVPFTALGFEMCKNNDDRARLQGVRFGFNMIINILFGGFGWILFFRNGKAVDGTTIDGTKIHENFLNMGGVLTTVTVLLILFCVYVTYKFAEKGMVKAAGETMSDHVKAFVHDLKDVYSDRLVWLVFGFFGLAQFAMLVVSQVQMFTYVEYMKFSAFEKTFVHTGGMVGFMLGSLCLGSLVKRLDKKKTGFLAMIINSSGCLALLAVFTGGLMSSQAVPLFEDPDGCPFHLSCIVFGLLQMLWWGGCGILVPTATSMIADLSMVKKLKTGEVTEGRYAAGFSFFTKAATALGLFVTGYVLKSVGYVSGAETQAVDTVNKLALITFSIGPILMVISFFVLRKYPIDRAYMESLQENQDG</sequence>
<dbReference type="GO" id="GO:0008643">
    <property type="term" value="P:carbohydrate transport"/>
    <property type="evidence" value="ECO:0007669"/>
    <property type="project" value="InterPro"/>
</dbReference>
<gene>
    <name evidence="3" type="ORF">GT409_10140</name>
</gene>
<feature type="transmembrane region" description="Helical" evidence="2">
    <location>
        <begin position="295"/>
        <end position="315"/>
    </location>
</feature>
<feature type="transmembrane region" description="Helical" evidence="2">
    <location>
        <begin position="324"/>
        <end position="343"/>
    </location>
</feature>
<feature type="transmembrane region" description="Helical" evidence="2">
    <location>
        <begin position="454"/>
        <end position="473"/>
    </location>
</feature>
<dbReference type="SUPFAM" id="SSF103473">
    <property type="entry name" value="MFS general substrate transporter"/>
    <property type="match status" value="1"/>
</dbReference>
<dbReference type="Pfam" id="PF13347">
    <property type="entry name" value="MFS_2"/>
    <property type="match status" value="1"/>
</dbReference>
<proteinExistence type="inferred from homology"/>
<keyword evidence="2" id="KW-1133">Transmembrane helix</keyword>
<dbReference type="KEGG" id="taer:GT409_10140"/>
<feature type="transmembrane region" description="Helical" evidence="2">
    <location>
        <begin position="118"/>
        <end position="140"/>
    </location>
</feature>
<dbReference type="Gene3D" id="1.20.1250.20">
    <property type="entry name" value="MFS general substrate transporter like domains"/>
    <property type="match status" value="2"/>
</dbReference>
<dbReference type="GO" id="GO:0005886">
    <property type="term" value="C:plasma membrane"/>
    <property type="evidence" value="ECO:0007669"/>
    <property type="project" value="TreeGrafter"/>
</dbReference>
<dbReference type="PANTHER" id="PTHR11328">
    <property type="entry name" value="MAJOR FACILITATOR SUPERFAMILY DOMAIN-CONTAINING PROTEIN"/>
    <property type="match status" value="1"/>
</dbReference>
<evidence type="ECO:0000313" key="3">
    <source>
        <dbReference type="EMBL" id="QHI69793.1"/>
    </source>
</evidence>
<dbReference type="InterPro" id="IPR036259">
    <property type="entry name" value="MFS_trans_sf"/>
</dbReference>
<reference evidence="3 4" key="1">
    <citation type="submission" date="2020-01" db="EMBL/GenBank/DDBJ databases">
        <title>Ponticoccus aerotolerans gen. nov., sp. nov., an anaerobic bacterium and proposal of Ponticoccusceae fam. nov., Ponticoccusles ord. nov. and Ponticoccuse classis nov. in the phylum Kiritimatiellaeota.</title>
        <authorList>
            <person name="Zhou L.Y."/>
            <person name="Du Z.J."/>
        </authorList>
    </citation>
    <scope>NUCLEOTIDE SEQUENCE [LARGE SCALE GENOMIC DNA]</scope>
    <source>
        <strain evidence="3 4">S-5007</strain>
    </source>
</reference>
<dbReference type="PANTHER" id="PTHR11328:SF24">
    <property type="entry name" value="MAJOR FACILITATOR SUPERFAMILY (MFS) PROFILE DOMAIN-CONTAINING PROTEIN"/>
    <property type="match status" value="1"/>
</dbReference>
<dbReference type="GO" id="GO:0015293">
    <property type="term" value="F:symporter activity"/>
    <property type="evidence" value="ECO:0007669"/>
    <property type="project" value="InterPro"/>
</dbReference>
<evidence type="ECO:0000313" key="4">
    <source>
        <dbReference type="Proteomes" id="UP000464954"/>
    </source>
</evidence>
<feature type="transmembrane region" description="Helical" evidence="2">
    <location>
        <begin position="160"/>
        <end position="179"/>
    </location>
</feature>
<feature type="transmembrane region" description="Helical" evidence="2">
    <location>
        <begin position="411"/>
        <end position="434"/>
    </location>
</feature>
<evidence type="ECO:0000256" key="1">
    <source>
        <dbReference type="ARBA" id="ARBA00009617"/>
    </source>
</evidence>
<feature type="transmembrane region" description="Helical" evidence="2">
    <location>
        <begin position="87"/>
        <end position="106"/>
    </location>
</feature>
<dbReference type="Proteomes" id="UP000464954">
    <property type="component" value="Chromosome"/>
</dbReference>
<evidence type="ECO:0000256" key="2">
    <source>
        <dbReference type="SAM" id="Phobius"/>
    </source>
</evidence>
<keyword evidence="2" id="KW-0472">Membrane</keyword>
<dbReference type="InterPro" id="IPR039672">
    <property type="entry name" value="MFS_2"/>
</dbReference>
<dbReference type="RefSeq" id="WP_160628975.1">
    <property type="nucleotide sequence ID" value="NZ_CP047593.1"/>
</dbReference>